<feature type="region of interest" description="Disordered" evidence="2">
    <location>
        <begin position="393"/>
        <end position="425"/>
    </location>
</feature>
<name>A0A9W6GPV7_9FUSO</name>
<dbReference type="Pfam" id="PF14550">
    <property type="entry name" value="Peptidase_S78_2"/>
    <property type="match status" value="1"/>
</dbReference>
<evidence type="ECO:0000313" key="4">
    <source>
        <dbReference type="EMBL" id="GLI57732.1"/>
    </source>
</evidence>
<feature type="domain" description="Phage-like element PBSX protein XkdF" evidence="3">
    <location>
        <begin position="69"/>
        <end position="177"/>
    </location>
</feature>
<evidence type="ECO:0000256" key="2">
    <source>
        <dbReference type="SAM" id="MobiDB-lite"/>
    </source>
</evidence>
<feature type="coiled-coil region" evidence="1">
    <location>
        <begin position="297"/>
        <end position="331"/>
    </location>
</feature>
<reference evidence="4" key="1">
    <citation type="submission" date="2022-12" db="EMBL/GenBank/DDBJ databases">
        <title>Reference genome sequencing for broad-spectrum identification of bacterial and archaeal isolates by mass spectrometry.</title>
        <authorList>
            <person name="Sekiguchi Y."/>
            <person name="Tourlousse D.M."/>
        </authorList>
    </citation>
    <scope>NUCLEOTIDE SEQUENCE</scope>
    <source>
        <strain evidence="4">10succ1</strain>
    </source>
</reference>
<dbReference type="RefSeq" id="WP_281837408.1">
    <property type="nucleotide sequence ID" value="NZ_BSDY01000023.1"/>
</dbReference>
<organism evidence="4 5">
    <name type="scientific">Propionigenium maris DSM 9537</name>
    <dbReference type="NCBI Taxonomy" id="1123000"/>
    <lineage>
        <taxon>Bacteria</taxon>
        <taxon>Fusobacteriati</taxon>
        <taxon>Fusobacteriota</taxon>
        <taxon>Fusobacteriia</taxon>
        <taxon>Fusobacteriales</taxon>
        <taxon>Fusobacteriaceae</taxon>
        <taxon>Propionigenium</taxon>
    </lineage>
</organism>
<evidence type="ECO:0000313" key="5">
    <source>
        <dbReference type="Proteomes" id="UP001144471"/>
    </source>
</evidence>
<proteinExistence type="predicted"/>
<accession>A0A9W6GPV7</accession>
<dbReference type="InterPro" id="IPR027924">
    <property type="entry name" value="XkdF"/>
</dbReference>
<keyword evidence="5" id="KW-1185">Reference proteome</keyword>
<protein>
    <recommendedName>
        <fullName evidence="3">Phage-like element PBSX protein XkdF domain-containing protein</fullName>
    </recommendedName>
</protein>
<evidence type="ECO:0000259" key="3">
    <source>
        <dbReference type="Pfam" id="PF14550"/>
    </source>
</evidence>
<evidence type="ECO:0000256" key="1">
    <source>
        <dbReference type="SAM" id="Coils"/>
    </source>
</evidence>
<dbReference type="Proteomes" id="UP001144471">
    <property type="component" value="Unassembled WGS sequence"/>
</dbReference>
<dbReference type="EMBL" id="BSDY01000023">
    <property type="protein sequence ID" value="GLI57732.1"/>
    <property type="molecule type" value="Genomic_DNA"/>
</dbReference>
<keyword evidence="1" id="KW-0175">Coiled coil</keyword>
<comment type="caution">
    <text evidence="4">The sequence shown here is derived from an EMBL/GenBank/DDBJ whole genome shotgun (WGS) entry which is preliminary data.</text>
</comment>
<dbReference type="AlphaFoldDB" id="A0A9W6GPV7"/>
<gene>
    <name evidence="4" type="ORF">PM10SUCC1_32460</name>
</gene>
<sequence>MKVKKSIEMKNLNLSALSAVKEPNIELDWLVTKGKTKQLKFIAKSQILKGEAILKSLGLDNIELGEGEHLAVSCAYPAYKADYDDNFAIPEEIAKGINTLVESGNMVDTEHNWQENEEIKIIKHIQLEEATTYEDEKGEIQELEKGSWIAAAIVKGNSWEKIQSEELNGWSIGGMAEFDDQDVNLGEIAKDKKGFINLMKSIFGLEPVTKGVLSDQINSQKILDTASDLWWSLHDILWYEGDIPKFKQGLDEFSGILDNLSSQMEAGEIIKHIKKSKKAGGEDMTEQEIQALVKKSMEPLEKKIETLETENSELKNNQAEVEKNKKNEAAQTQIKKYIEFGESMGLANVEIEGEHTPGEVALEVLKSVNIGSEDMTEAQAEARIEAEIDIRKSASTSNVKVEKSKPGTPGGATLSEVTKSIKEGK</sequence>